<feature type="compositionally biased region" description="Low complexity" evidence="1">
    <location>
        <begin position="74"/>
        <end position="89"/>
    </location>
</feature>
<feature type="compositionally biased region" description="Basic and acidic residues" evidence="1">
    <location>
        <begin position="64"/>
        <end position="73"/>
    </location>
</feature>
<feature type="compositionally biased region" description="Basic and acidic residues" evidence="1">
    <location>
        <begin position="95"/>
        <end position="120"/>
    </location>
</feature>
<proteinExistence type="predicted"/>
<protein>
    <submittedName>
        <fullName evidence="2">Large-conductance mechanosensitive channel</fullName>
    </submittedName>
</protein>
<accession>A0A6J4KGR7</accession>
<dbReference type="AlphaFoldDB" id="A0A6J4KGR7"/>
<dbReference type="EMBL" id="CADCTS010000242">
    <property type="protein sequence ID" value="CAA9305582.1"/>
    <property type="molecule type" value="Genomic_DNA"/>
</dbReference>
<evidence type="ECO:0000313" key="2">
    <source>
        <dbReference type="EMBL" id="CAA9305582.1"/>
    </source>
</evidence>
<feature type="region of interest" description="Disordered" evidence="1">
    <location>
        <begin position="1"/>
        <end position="120"/>
    </location>
</feature>
<sequence>AGFQGLPHAGEPDRAGCRLHHGHRVRLRRRGLHHDRARPPRPGRAGGGSERPGGERHQRRQVRHGADHLRADGRGALLLRRRALQPAGRDPSAGRAREGRVQRGPARRDPRPAPRAEPRL</sequence>
<organism evidence="2">
    <name type="scientific">uncultured Friedmanniella sp</name>
    <dbReference type="NCBI Taxonomy" id="335381"/>
    <lineage>
        <taxon>Bacteria</taxon>
        <taxon>Bacillati</taxon>
        <taxon>Actinomycetota</taxon>
        <taxon>Actinomycetes</taxon>
        <taxon>Propionibacteriales</taxon>
        <taxon>Nocardioidaceae</taxon>
        <taxon>Friedmanniella</taxon>
        <taxon>environmental samples</taxon>
    </lineage>
</organism>
<evidence type="ECO:0000256" key="1">
    <source>
        <dbReference type="SAM" id="MobiDB-lite"/>
    </source>
</evidence>
<feature type="non-terminal residue" evidence="2">
    <location>
        <position position="1"/>
    </location>
</feature>
<gene>
    <name evidence="2" type="ORF">AVDCRST_MAG48-1678</name>
</gene>
<reference evidence="2" key="1">
    <citation type="submission" date="2020-02" db="EMBL/GenBank/DDBJ databases">
        <authorList>
            <person name="Meier V. D."/>
        </authorList>
    </citation>
    <scope>NUCLEOTIDE SEQUENCE</scope>
    <source>
        <strain evidence="2">AVDCRST_MAG48</strain>
    </source>
</reference>
<feature type="compositionally biased region" description="Basic residues" evidence="1">
    <location>
        <begin position="17"/>
        <end position="41"/>
    </location>
</feature>
<name>A0A6J4KGR7_9ACTN</name>
<feature type="non-terminal residue" evidence="2">
    <location>
        <position position="120"/>
    </location>
</feature>